<reference evidence="3 4" key="1">
    <citation type="submission" date="2018-09" db="EMBL/GenBank/DDBJ databases">
        <title>Genomic investigation of the strawberry pathogen Phytophthora fragariae indicates pathogenicity is determined by transcriptional variation in three key races.</title>
        <authorList>
            <person name="Adams T.M."/>
            <person name="Armitage A.D."/>
            <person name="Sobczyk M.K."/>
            <person name="Bates H.J."/>
            <person name="Dunwell J.M."/>
            <person name="Nellist C.F."/>
            <person name="Harrison R.J."/>
        </authorList>
    </citation>
    <scope>NUCLEOTIDE SEQUENCE [LARGE SCALE GENOMIC DNA]</scope>
    <source>
        <strain evidence="3 4">BC-23</strain>
    </source>
</reference>
<feature type="region of interest" description="Disordered" evidence="1">
    <location>
        <begin position="521"/>
        <end position="549"/>
    </location>
</feature>
<accession>A0A6G0N0Z9</accession>
<dbReference type="GO" id="GO:0005524">
    <property type="term" value="F:ATP binding"/>
    <property type="evidence" value="ECO:0007669"/>
    <property type="project" value="InterPro"/>
</dbReference>
<name>A0A6G0N0Z9_9STRA</name>
<dbReference type="InterPro" id="IPR001245">
    <property type="entry name" value="Ser-Thr/Tyr_kinase_cat_dom"/>
</dbReference>
<dbReference type="InterPro" id="IPR008271">
    <property type="entry name" value="Ser/Thr_kinase_AS"/>
</dbReference>
<dbReference type="Gene3D" id="3.30.200.20">
    <property type="entry name" value="Phosphorylase Kinase, domain 1"/>
    <property type="match status" value="1"/>
</dbReference>
<dbReference type="Proteomes" id="UP000476176">
    <property type="component" value="Unassembled WGS sequence"/>
</dbReference>
<dbReference type="SMART" id="SM00220">
    <property type="entry name" value="S_TKc"/>
    <property type="match status" value="1"/>
</dbReference>
<organism evidence="3 4">
    <name type="scientific">Phytophthora fragariae</name>
    <dbReference type="NCBI Taxonomy" id="53985"/>
    <lineage>
        <taxon>Eukaryota</taxon>
        <taxon>Sar</taxon>
        <taxon>Stramenopiles</taxon>
        <taxon>Oomycota</taxon>
        <taxon>Peronosporomycetes</taxon>
        <taxon>Peronosporales</taxon>
        <taxon>Peronosporaceae</taxon>
        <taxon>Phytophthora</taxon>
    </lineage>
</organism>
<dbReference type="EMBL" id="QXGC01002177">
    <property type="protein sequence ID" value="KAE9189718.1"/>
    <property type="molecule type" value="Genomic_DNA"/>
</dbReference>
<evidence type="ECO:0000313" key="4">
    <source>
        <dbReference type="Proteomes" id="UP000476176"/>
    </source>
</evidence>
<evidence type="ECO:0000256" key="1">
    <source>
        <dbReference type="SAM" id="MobiDB-lite"/>
    </source>
</evidence>
<evidence type="ECO:0000313" key="3">
    <source>
        <dbReference type="EMBL" id="KAE9189718.1"/>
    </source>
</evidence>
<dbReference type="PANTHER" id="PTHR44329:SF214">
    <property type="entry name" value="PROTEIN KINASE DOMAIN-CONTAINING PROTEIN"/>
    <property type="match status" value="1"/>
</dbReference>
<dbReference type="PANTHER" id="PTHR44329">
    <property type="entry name" value="SERINE/THREONINE-PROTEIN KINASE TNNI3K-RELATED"/>
    <property type="match status" value="1"/>
</dbReference>
<dbReference type="PROSITE" id="PS00108">
    <property type="entry name" value="PROTEIN_KINASE_ST"/>
    <property type="match status" value="1"/>
</dbReference>
<protein>
    <recommendedName>
        <fullName evidence="2">Protein kinase domain-containing protein</fullName>
    </recommendedName>
</protein>
<dbReference type="AlphaFoldDB" id="A0A6G0N0Z9"/>
<evidence type="ECO:0000259" key="2">
    <source>
        <dbReference type="PROSITE" id="PS50011"/>
    </source>
</evidence>
<dbReference type="InterPro" id="IPR051681">
    <property type="entry name" value="Ser/Thr_Kinases-Pseudokinases"/>
</dbReference>
<gene>
    <name evidence="3" type="ORF">PF004_g22124</name>
</gene>
<dbReference type="InterPro" id="IPR011009">
    <property type="entry name" value="Kinase-like_dom_sf"/>
</dbReference>
<proteinExistence type="predicted"/>
<dbReference type="PROSITE" id="PS50011">
    <property type="entry name" value="PROTEIN_KINASE_DOM"/>
    <property type="match status" value="1"/>
</dbReference>
<dbReference type="Pfam" id="PF07714">
    <property type="entry name" value="PK_Tyr_Ser-Thr"/>
    <property type="match status" value="1"/>
</dbReference>
<feature type="domain" description="Protein kinase" evidence="2">
    <location>
        <begin position="234"/>
        <end position="519"/>
    </location>
</feature>
<dbReference type="Gene3D" id="1.10.510.10">
    <property type="entry name" value="Transferase(Phosphotransferase) domain 1"/>
    <property type="match status" value="1"/>
</dbReference>
<dbReference type="GO" id="GO:0004674">
    <property type="term" value="F:protein serine/threonine kinase activity"/>
    <property type="evidence" value="ECO:0007669"/>
    <property type="project" value="TreeGrafter"/>
</dbReference>
<dbReference type="SUPFAM" id="SSF56112">
    <property type="entry name" value="Protein kinase-like (PK-like)"/>
    <property type="match status" value="1"/>
</dbReference>
<dbReference type="InterPro" id="IPR000719">
    <property type="entry name" value="Prot_kinase_dom"/>
</dbReference>
<dbReference type="CDD" id="cd00180">
    <property type="entry name" value="PKc"/>
    <property type="match status" value="1"/>
</dbReference>
<comment type="caution">
    <text evidence="3">The sequence shown here is derived from an EMBL/GenBank/DDBJ whole genome shotgun (WGS) entry which is preliminary data.</text>
</comment>
<sequence>MGMCMPTMQQSVHEALNVGMCIPTMQQSVHEALNALKTQVVVRPDQLMLLPVHARATRTGEFLLRSTERQPTSSLLSAASLYHEAVRALVAFVTTFSKTSKFVFHLASMRRMYWDLYAVGVKLDQVVDVGGLNTMEDDNCNATWQTQLMTDREQEEEELSARAAKNALPFARNMLPHEPMEALTLLKYEIDFYKTENSTRHVASMKKVFFSVVRSSNGRVAKIPDWYIPPNAVNYTRDEAMEGSVGKAYRGVWDDTKPSDGKISQVNEEKAEEQPKPHDVVVKRLFIHADAIEMFRQEVEIWYSMNHDNILKLYGASHCSRPALLVLEDAKNGSLVNYLAQLRQSQSSGVDVDREMWRCLLEAANGLQFLHESKIVHSDLKSDNILVTADGRVKLADFGLGILALQDLAVQNKEFPELGWRAPNCWQRKILRRPSFEDDIYSFGLCVLDALVPKLSSIRPDPSPGGAPKRVGEEGFEPLSAEVTDLILDGNARELVLGMCNKNPEARLTLKEVISHLEKLRDSTAPKVATQNGQRGADMDTKPNIGVGA</sequence>